<evidence type="ECO:0000313" key="13">
    <source>
        <dbReference type="Proteomes" id="UP000075809"/>
    </source>
</evidence>
<dbReference type="CDD" id="cd07322">
    <property type="entry name" value="PriL_PriS_Eukaryotic"/>
    <property type="match status" value="1"/>
</dbReference>
<evidence type="ECO:0000256" key="2">
    <source>
        <dbReference type="ARBA" id="ARBA00010564"/>
    </source>
</evidence>
<dbReference type="GO" id="GO:0003677">
    <property type="term" value="F:DNA binding"/>
    <property type="evidence" value="ECO:0007669"/>
    <property type="project" value="UniProtKB-KW"/>
</dbReference>
<dbReference type="PANTHER" id="PTHR10537">
    <property type="entry name" value="DNA PRIMASE LARGE SUBUNIT"/>
    <property type="match status" value="1"/>
</dbReference>
<evidence type="ECO:0000256" key="1">
    <source>
        <dbReference type="ARBA" id="ARBA00001966"/>
    </source>
</evidence>
<evidence type="ECO:0000256" key="9">
    <source>
        <dbReference type="ARBA" id="ARBA00023014"/>
    </source>
</evidence>
<evidence type="ECO:0000256" key="7">
    <source>
        <dbReference type="ARBA" id="ARBA00022723"/>
    </source>
</evidence>
<evidence type="ECO:0000256" key="3">
    <source>
        <dbReference type="ARBA" id="ARBA00019038"/>
    </source>
</evidence>
<dbReference type="AlphaFoldDB" id="A0A151X3K8"/>
<evidence type="ECO:0000256" key="8">
    <source>
        <dbReference type="ARBA" id="ARBA00023004"/>
    </source>
</evidence>
<evidence type="ECO:0000259" key="11">
    <source>
        <dbReference type="Pfam" id="PF04104"/>
    </source>
</evidence>
<proteinExistence type="inferred from homology"/>
<keyword evidence="13" id="KW-1185">Reference proteome</keyword>
<dbReference type="KEGG" id="mzt:108723304"/>
<dbReference type="InterPro" id="IPR058560">
    <property type="entry name" value="DNA_primase_C"/>
</dbReference>
<dbReference type="Gene3D" id="1.20.930.80">
    <property type="match status" value="1"/>
</dbReference>
<organism evidence="12 13">
    <name type="scientific">Mycetomoellerius zeteki</name>
    <dbReference type="NCBI Taxonomy" id="64791"/>
    <lineage>
        <taxon>Eukaryota</taxon>
        <taxon>Metazoa</taxon>
        <taxon>Ecdysozoa</taxon>
        <taxon>Arthropoda</taxon>
        <taxon>Hexapoda</taxon>
        <taxon>Insecta</taxon>
        <taxon>Pterygota</taxon>
        <taxon>Neoptera</taxon>
        <taxon>Endopterygota</taxon>
        <taxon>Hymenoptera</taxon>
        <taxon>Apocrita</taxon>
        <taxon>Aculeata</taxon>
        <taxon>Formicoidea</taxon>
        <taxon>Formicidae</taxon>
        <taxon>Myrmicinae</taxon>
        <taxon>Mycetomoellerius</taxon>
    </lineage>
</organism>
<dbReference type="Pfam" id="PF26466">
    <property type="entry name" value="DNA_primase_lrg_N"/>
    <property type="match status" value="1"/>
</dbReference>
<keyword evidence="4" id="KW-0004">4Fe-4S</keyword>
<dbReference type="EMBL" id="KQ982562">
    <property type="protein sequence ID" value="KYQ54854.1"/>
    <property type="molecule type" value="Genomic_DNA"/>
</dbReference>
<dbReference type="InterPro" id="IPR016558">
    <property type="entry name" value="DNA_primase_lsu_euk"/>
</dbReference>
<feature type="domain" description="DNA primase large subunit C-terminal" evidence="11">
    <location>
        <begin position="284"/>
        <end position="451"/>
    </location>
</feature>
<name>A0A151X3K8_9HYME</name>
<gene>
    <name evidence="12" type="ORF">ALC60_06195</name>
</gene>
<keyword evidence="6" id="KW-0235">DNA replication</keyword>
<dbReference type="InterPro" id="IPR007238">
    <property type="entry name" value="DNA_primase_lsu_euk/arc"/>
</dbReference>
<dbReference type="Pfam" id="PF04104">
    <property type="entry name" value="DNA_primase_lrg"/>
    <property type="match status" value="1"/>
</dbReference>
<keyword evidence="9" id="KW-0411">Iron-sulfur</keyword>
<sequence>MTFQVPVKLSSRNPADLYPHDLQLYQNVPFGEITLEELQEISETRLKVLSLVERIHLQKLTMSVSQRRVALVEELCKQGIDEFARLINSSGCKSCTDMDIRVRRRDHISHFMLRSTVAFNEFKKSWFVKQEARLFKWRFTSLDNEGIRQFMCINNFDFRPISQNEKEKIREYLQMSSPNINDVDNTQFYRIPFFHVANLIRKRKVFVMHGEAFVPKQEMAFVFVSHFRRILISSFEVAREARANLYNDERFTHIFAYLENILTQSTVFTREQGMQQYTSLNQLDELAETSYPLCMRVLHKALRKNHHLTHGGRIQYCLFLKGMGLSLSDAMTFWKDEFMKIMDDTAFKEYKYYIRFIFGKEGSHRDYQPYKCLRILKSIIGPRDYHGCPFKHMLHDILEDELTDCGFNALERSEIMKLSKDGQYFAACNKYYEIKHDCFNDTLFEHPNIYFNESMKHRTACHHGEIYLILCISNNLLFCINFKITLKLKIQKQEMHFSHQNQNI</sequence>
<reference evidence="12 13" key="1">
    <citation type="submission" date="2015-09" db="EMBL/GenBank/DDBJ databases">
        <title>Trachymyrmex zeteki WGS genome.</title>
        <authorList>
            <person name="Nygaard S."/>
            <person name="Hu H."/>
            <person name="Boomsma J."/>
            <person name="Zhang G."/>
        </authorList>
    </citation>
    <scope>NUCLEOTIDE SEQUENCE [LARGE SCALE GENOMIC DNA]</scope>
    <source>
        <strain evidence="12">Tzet28-1</strain>
        <tissue evidence="12">Whole body</tissue>
    </source>
</reference>
<evidence type="ECO:0000313" key="12">
    <source>
        <dbReference type="EMBL" id="KYQ54854.1"/>
    </source>
</evidence>
<dbReference type="Proteomes" id="UP000075809">
    <property type="component" value="Unassembled WGS sequence"/>
</dbReference>
<evidence type="ECO:0000256" key="4">
    <source>
        <dbReference type="ARBA" id="ARBA00022485"/>
    </source>
</evidence>
<dbReference type="GO" id="GO:0005658">
    <property type="term" value="C:alpha DNA polymerase:primase complex"/>
    <property type="evidence" value="ECO:0007669"/>
    <property type="project" value="TreeGrafter"/>
</dbReference>
<dbReference type="OrthoDB" id="421393at2759"/>
<dbReference type="STRING" id="64791.A0A151X3K8"/>
<comment type="similarity">
    <text evidence="2">Belongs to the eukaryotic-type primase large subunit family.</text>
</comment>
<dbReference type="GO" id="GO:0006270">
    <property type="term" value="P:DNA replication initiation"/>
    <property type="evidence" value="ECO:0007669"/>
    <property type="project" value="TreeGrafter"/>
</dbReference>
<keyword evidence="10" id="KW-0238">DNA-binding</keyword>
<dbReference type="GO" id="GO:0051539">
    <property type="term" value="F:4 iron, 4 sulfur cluster binding"/>
    <property type="evidence" value="ECO:0007669"/>
    <property type="project" value="UniProtKB-KW"/>
</dbReference>
<evidence type="ECO:0000256" key="6">
    <source>
        <dbReference type="ARBA" id="ARBA00022705"/>
    </source>
</evidence>
<evidence type="ECO:0000256" key="5">
    <source>
        <dbReference type="ARBA" id="ARBA00022515"/>
    </source>
</evidence>
<protein>
    <recommendedName>
        <fullName evidence="3">DNA primase large subunit</fullName>
    </recommendedName>
</protein>
<dbReference type="PANTHER" id="PTHR10537:SF3">
    <property type="entry name" value="DNA PRIMASE LARGE SUBUNIT"/>
    <property type="match status" value="1"/>
</dbReference>
<dbReference type="GO" id="GO:0006269">
    <property type="term" value="P:DNA replication, synthesis of primer"/>
    <property type="evidence" value="ECO:0007669"/>
    <property type="project" value="UniProtKB-KW"/>
</dbReference>
<dbReference type="GO" id="GO:0046872">
    <property type="term" value="F:metal ion binding"/>
    <property type="evidence" value="ECO:0007669"/>
    <property type="project" value="UniProtKB-KW"/>
</dbReference>
<comment type="cofactor">
    <cofactor evidence="1">
        <name>[4Fe-4S] cluster</name>
        <dbReference type="ChEBI" id="CHEBI:49883"/>
    </cofactor>
</comment>
<evidence type="ECO:0000256" key="10">
    <source>
        <dbReference type="ARBA" id="ARBA00023125"/>
    </source>
</evidence>
<accession>A0A151X3K8</accession>
<keyword evidence="8" id="KW-0408">Iron</keyword>
<keyword evidence="5" id="KW-0639">Primosome</keyword>
<keyword evidence="7" id="KW-0479">Metal-binding</keyword>